<keyword evidence="1" id="KW-0493">Microtubule</keyword>
<evidence type="ECO:0000256" key="1">
    <source>
        <dbReference type="ARBA" id="ARBA00022701"/>
    </source>
</evidence>
<evidence type="ECO:0000313" key="6">
    <source>
        <dbReference type="Proteomes" id="UP000639772"/>
    </source>
</evidence>
<feature type="domain" description="Kinesin motor" evidence="4">
    <location>
        <begin position="1"/>
        <end position="109"/>
    </location>
</feature>
<evidence type="ECO:0000313" key="5">
    <source>
        <dbReference type="EMBL" id="KAG0447250.1"/>
    </source>
</evidence>
<sequence length="109" mass="12508">MLEIYNETIRDLLSPNRSTSSCLTLLNKQYTIKHDSAGNTHVPDLTIVDVCSIKEISFLLDQAARSRFHRPVNRYVHSDLLLVSMLVRLGFLAVKPRCDHWIPVETMVE</sequence>
<dbReference type="GO" id="GO:0003777">
    <property type="term" value="F:microtubule motor activity"/>
    <property type="evidence" value="ECO:0007669"/>
    <property type="project" value="InterPro"/>
</dbReference>
<dbReference type="InterPro" id="IPR036961">
    <property type="entry name" value="Kinesin_motor_dom_sf"/>
</dbReference>
<gene>
    <name evidence="5" type="ORF">HPP92_028407</name>
</gene>
<dbReference type="Pfam" id="PF00225">
    <property type="entry name" value="Kinesin"/>
    <property type="match status" value="1"/>
</dbReference>
<dbReference type="GO" id="GO:0007018">
    <property type="term" value="P:microtubule-based movement"/>
    <property type="evidence" value="ECO:0007669"/>
    <property type="project" value="InterPro"/>
</dbReference>
<comment type="caution">
    <text evidence="3">Lacks conserved residue(s) required for the propagation of feature annotation.</text>
</comment>
<dbReference type="Gene3D" id="3.40.850.10">
    <property type="entry name" value="Kinesin motor domain"/>
    <property type="match status" value="1"/>
</dbReference>
<comment type="caution">
    <text evidence="5">The sequence shown here is derived from an EMBL/GenBank/DDBJ whole genome shotgun (WGS) entry which is preliminary data.</text>
</comment>
<dbReference type="Proteomes" id="UP000639772">
    <property type="component" value="Unassembled WGS sequence"/>
</dbReference>
<dbReference type="GO" id="GO:0005874">
    <property type="term" value="C:microtubule"/>
    <property type="evidence" value="ECO:0007669"/>
    <property type="project" value="UniProtKB-KW"/>
</dbReference>
<organism evidence="5 6">
    <name type="scientific">Vanilla planifolia</name>
    <name type="common">Vanilla</name>
    <dbReference type="NCBI Taxonomy" id="51239"/>
    <lineage>
        <taxon>Eukaryota</taxon>
        <taxon>Viridiplantae</taxon>
        <taxon>Streptophyta</taxon>
        <taxon>Embryophyta</taxon>
        <taxon>Tracheophyta</taxon>
        <taxon>Spermatophyta</taxon>
        <taxon>Magnoliopsida</taxon>
        <taxon>Liliopsida</taxon>
        <taxon>Asparagales</taxon>
        <taxon>Orchidaceae</taxon>
        <taxon>Vanilloideae</taxon>
        <taxon>Vanilleae</taxon>
        <taxon>Vanilla</taxon>
    </lineage>
</organism>
<dbReference type="AlphaFoldDB" id="A0A835U485"/>
<dbReference type="PROSITE" id="PS50067">
    <property type="entry name" value="KINESIN_MOTOR_2"/>
    <property type="match status" value="1"/>
</dbReference>
<name>A0A835U485_VANPL</name>
<dbReference type="SUPFAM" id="SSF52540">
    <property type="entry name" value="P-loop containing nucleoside triphosphate hydrolases"/>
    <property type="match status" value="1"/>
</dbReference>
<dbReference type="GO" id="GO:0005524">
    <property type="term" value="F:ATP binding"/>
    <property type="evidence" value="ECO:0007669"/>
    <property type="project" value="InterPro"/>
</dbReference>
<reference evidence="5 6" key="1">
    <citation type="journal article" date="2020" name="Nat. Food">
        <title>A phased Vanilla planifolia genome enables genetic improvement of flavour and production.</title>
        <authorList>
            <person name="Hasing T."/>
            <person name="Tang H."/>
            <person name="Brym M."/>
            <person name="Khazi F."/>
            <person name="Huang T."/>
            <person name="Chambers A.H."/>
        </authorList>
    </citation>
    <scope>NUCLEOTIDE SEQUENCE [LARGE SCALE GENOMIC DNA]</scope>
    <source>
        <tissue evidence="5">Leaf</tissue>
    </source>
</reference>
<dbReference type="OrthoDB" id="784572at2759"/>
<accession>A0A835U485</accession>
<dbReference type="InterPro" id="IPR001752">
    <property type="entry name" value="Kinesin_motor_dom"/>
</dbReference>
<dbReference type="EMBL" id="JADCNM010000476">
    <property type="protein sequence ID" value="KAG0447250.1"/>
    <property type="molecule type" value="Genomic_DNA"/>
</dbReference>
<evidence type="ECO:0000256" key="2">
    <source>
        <dbReference type="ARBA" id="ARBA00023175"/>
    </source>
</evidence>
<keyword evidence="2" id="KW-0505">Motor protein</keyword>
<evidence type="ECO:0000256" key="3">
    <source>
        <dbReference type="PROSITE-ProRule" id="PRU00283"/>
    </source>
</evidence>
<evidence type="ECO:0000259" key="4">
    <source>
        <dbReference type="PROSITE" id="PS50067"/>
    </source>
</evidence>
<dbReference type="InterPro" id="IPR027417">
    <property type="entry name" value="P-loop_NTPase"/>
</dbReference>
<protein>
    <recommendedName>
        <fullName evidence="4">Kinesin motor domain-containing protein</fullName>
    </recommendedName>
</protein>
<dbReference type="GO" id="GO:0008017">
    <property type="term" value="F:microtubule binding"/>
    <property type="evidence" value="ECO:0007669"/>
    <property type="project" value="InterPro"/>
</dbReference>
<proteinExistence type="inferred from homology"/>
<comment type="similarity">
    <text evidence="3">Belongs to the TRAFAC class myosin-kinesin ATPase superfamily. Kinesin family.</text>
</comment>